<feature type="transmembrane region" description="Helical" evidence="1">
    <location>
        <begin position="166"/>
        <end position="186"/>
    </location>
</feature>
<dbReference type="RefSeq" id="WP_212988204.1">
    <property type="nucleotide sequence ID" value="NZ_BAABEA010000009.1"/>
</dbReference>
<reference evidence="3" key="1">
    <citation type="submission" date="2021-03" db="EMBL/GenBank/DDBJ databases">
        <title>Whole genome shotgun sequence of Actinoplanes auranticolor NBRC 12245.</title>
        <authorList>
            <person name="Komaki H."/>
            <person name="Tamura T."/>
        </authorList>
    </citation>
    <scope>NUCLEOTIDE SEQUENCE</scope>
    <source>
        <strain evidence="3">NBRC 12245</strain>
    </source>
</reference>
<keyword evidence="1" id="KW-1133">Transmembrane helix</keyword>
<feature type="transmembrane region" description="Helical" evidence="1">
    <location>
        <begin position="250"/>
        <end position="276"/>
    </location>
</feature>
<sequence length="439" mass="45113">MSSPYTRVTLVGAGRRVDMVLPAAETVGRLLPDLLTVVGEPPAHPARLRRLVTAGGTVLADGDTLAGAEIADGTVLRLAGAEDLPPAPVIHDVTEETADDLALRATRWGPQSRQWVAVTMFGAVVAVALLLLVLRTDALAGAVITTVTGAVLALAGVACGAARRPLGIALLGGAGTALTIGAWAFADAYAWPPLWRVVAVSAALGVTVAAAGLNVASGRAALLGGAGILVLAAIWATGATAGLPRDRLGAVLAVVLVLTIGVLPRFALASSGLAMLDDRRVENRPVARRDVRTALATAHGSLIITVLAVAVSAVFAGWLLASRPTYWTVSLASVLAVVMLVRARMYPLSAQVIALLGAATGILGVLWWRWASGTTLPGPLAVAAATLTLPVVVLTRDLPEHTRARLRRLGDVVESVAVVVLLPLVLGVFGVYPRLLEVF</sequence>
<keyword evidence="4" id="KW-1185">Reference proteome</keyword>
<evidence type="ECO:0000313" key="3">
    <source>
        <dbReference type="EMBL" id="GIM66107.1"/>
    </source>
</evidence>
<feature type="transmembrane region" description="Helical" evidence="1">
    <location>
        <begin position="416"/>
        <end position="435"/>
    </location>
</feature>
<dbReference type="Pfam" id="PF08817">
    <property type="entry name" value="YukD"/>
    <property type="match status" value="1"/>
</dbReference>
<dbReference type="InterPro" id="IPR024962">
    <property type="entry name" value="YukD-like"/>
</dbReference>
<dbReference type="Pfam" id="PF19053">
    <property type="entry name" value="EccD"/>
    <property type="match status" value="1"/>
</dbReference>
<feature type="transmembrane region" description="Helical" evidence="1">
    <location>
        <begin position="115"/>
        <end position="133"/>
    </location>
</feature>
<dbReference type="InterPro" id="IPR044049">
    <property type="entry name" value="EccD_transm"/>
</dbReference>
<accession>A0A919S702</accession>
<gene>
    <name evidence="3" type="ORF">Aau02nite_21710</name>
</gene>
<feature type="transmembrane region" description="Helical" evidence="1">
    <location>
        <begin position="220"/>
        <end position="238"/>
    </location>
</feature>
<dbReference type="AlphaFoldDB" id="A0A919S702"/>
<evidence type="ECO:0000259" key="2">
    <source>
        <dbReference type="Pfam" id="PF19053"/>
    </source>
</evidence>
<keyword evidence="1" id="KW-0472">Membrane</keyword>
<feature type="transmembrane region" description="Helical" evidence="1">
    <location>
        <begin position="192"/>
        <end position="213"/>
    </location>
</feature>
<proteinExistence type="predicted"/>
<protein>
    <recommendedName>
        <fullName evidence="2">EccD-like transmembrane domain-containing protein</fullName>
    </recommendedName>
</protein>
<feature type="domain" description="EccD-like transmembrane" evidence="2">
    <location>
        <begin position="115"/>
        <end position="434"/>
    </location>
</feature>
<dbReference type="Gene3D" id="3.10.20.90">
    <property type="entry name" value="Phosphatidylinositol 3-kinase Catalytic Subunit, Chain A, domain 1"/>
    <property type="match status" value="1"/>
</dbReference>
<organism evidence="3 4">
    <name type="scientific">Actinoplanes auranticolor</name>
    <dbReference type="NCBI Taxonomy" id="47988"/>
    <lineage>
        <taxon>Bacteria</taxon>
        <taxon>Bacillati</taxon>
        <taxon>Actinomycetota</taxon>
        <taxon>Actinomycetes</taxon>
        <taxon>Micromonosporales</taxon>
        <taxon>Micromonosporaceae</taxon>
        <taxon>Actinoplanes</taxon>
    </lineage>
</organism>
<evidence type="ECO:0000313" key="4">
    <source>
        <dbReference type="Proteomes" id="UP000681340"/>
    </source>
</evidence>
<evidence type="ECO:0000256" key="1">
    <source>
        <dbReference type="SAM" id="Phobius"/>
    </source>
</evidence>
<keyword evidence="1" id="KW-0812">Transmembrane</keyword>
<feature type="transmembrane region" description="Helical" evidence="1">
    <location>
        <begin position="376"/>
        <end position="395"/>
    </location>
</feature>
<dbReference type="Proteomes" id="UP000681340">
    <property type="component" value="Unassembled WGS sequence"/>
</dbReference>
<name>A0A919S702_9ACTN</name>
<feature type="transmembrane region" description="Helical" evidence="1">
    <location>
        <begin position="326"/>
        <end position="345"/>
    </location>
</feature>
<feature type="transmembrane region" description="Helical" evidence="1">
    <location>
        <begin position="297"/>
        <end position="320"/>
    </location>
</feature>
<comment type="caution">
    <text evidence="3">The sequence shown here is derived from an EMBL/GenBank/DDBJ whole genome shotgun (WGS) entry which is preliminary data.</text>
</comment>
<feature type="transmembrane region" description="Helical" evidence="1">
    <location>
        <begin position="352"/>
        <end position="370"/>
    </location>
</feature>
<feature type="transmembrane region" description="Helical" evidence="1">
    <location>
        <begin position="139"/>
        <end position="159"/>
    </location>
</feature>
<dbReference type="EMBL" id="BOQL01000018">
    <property type="protein sequence ID" value="GIM66107.1"/>
    <property type="molecule type" value="Genomic_DNA"/>
</dbReference>